<dbReference type="Pfam" id="PF19744">
    <property type="entry name" value="DUF6232"/>
    <property type="match status" value="1"/>
</dbReference>
<reference evidence="2 3" key="1">
    <citation type="submission" date="2020-08" db="EMBL/GenBank/DDBJ databases">
        <title>Sequencing the genomes of 1000 actinobacteria strains.</title>
        <authorList>
            <person name="Klenk H.-P."/>
        </authorList>
    </citation>
    <scope>NUCLEOTIDE SEQUENCE [LARGE SCALE GENOMIC DNA]</scope>
    <source>
        <strain evidence="2 3">DSM 45886</strain>
    </source>
</reference>
<keyword evidence="1" id="KW-0472">Membrane</keyword>
<proteinExistence type="predicted"/>
<feature type="transmembrane region" description="Helical" evidence="1">
    <location>
        <begin position="82"/>
        <end position="103"/>
    </location>
</feature>
<dbReference type="InterPro" id="IPR045629">
    <property type="entry name" value="DUF6232"/>
</dbReference>
<accession>A0A7W7WNY2</accession>
<dbReference type="Proteomes" id="UP000578819">
    <property type="component" value="Unassembled WGS sequence"/>
</dbReference>
<evidence type="ECO:0000313" key="2">
    <source>
        <dbReference type="EMBL" id="MBB4957663.1"/>
    </source>
</evidence>
<protein>
    <submittedName>
        <fullName evidence="2">Uncharacterized protein</fullName>
    </submittedName>
</protein>
<dbReference type="EMBL" id="JACHJW010000001">
    <property type="protein sequence ID" value="MBB4957663.1"/>
    <property type="molecule type" value="Genomic_DNA"/>
</dbReference>
<name>A0A7W7WNY2_9ACTN</name>
<evidence type="ECO:0000256" key="1">
    <source>
        <dbReference type="SAM" id="Phobius"/>
    </source>
</evidence>
<gene>
    <name evidence="2" type="ORF">FHR38_001396</name>
</gene>
<keyword evidence="1" id="KW-0812">Transmembrane</keyword>
<dbReference type="RefSeq" id="WP_184533818.1">
    <property type="nucleotide sequence ID" value="NZ_JACHJW010000001.1"/>
</dbReference>
<evidence type="ECO:0000313" key="3">
    <source>
        <dbReference type="Proteomes" id="UP000578819"/>
    </source>
</evidence>
<feature type="transmembrane region" description="Helical" evidence="1">
    <location>
        <begin position="48"/>
        <end position="76"/>
    </location>
</feature>
<comment type="caution">
    <text evidence="2">The sequence shown here is derived from an EMBL/GenBank/DDBJ whole genome shotgun (WGS) entry which is preliminary data.</text>
</comment>
<sequence length="159" mass="17690">MVTVYYRDDSVQITSDTVCAGGHTIPVAELTYVWHARRRGSVREGGRLVGRGVLIFLLSIPPLLAVICVLSLAYTAHDRGDWLVPGVILALCVVGALALAPFLEVPLGWLDRSYDKGARIHELWVQRRGQEILLLSTSDALRFGQIYRAVQRVVERHDT</sequence>
<organism evidence="2 3">
    <name type="scientific">Micromonospora polyrhachis</name>
    <dbReference type="NCBI Taxonomy" id="1282883"/>
    <lineage>
        <taxon>Bacteria</taxon>
        <taxon>Bacillati</taxon>
        <taxon>Actinomycetota</taxon>
        <taxon>Actinomycetes</taxon>
        <taxon>Micromonosporales</taxon>
        <taxon>Micromonosporaceae</taxon>
        <taxon>Micromonospora</taxon>
    </lineage>
</organism>
<keyword evidence="1" id="KW-1133">Transmembrane helix</keyword>
<keyword evidence="3" id="KW-1185">Reference proteome</keyword>
<dbReference type="AlphaFoldDB" id="A0A7W7WNY2"/>